<dbReference type="Gene3D" id="3.40.800.20">
    <property type="entry name" value="Histone deacetylase domain"/>
    <property type="match status" value="1"/>
</dbReference>
<dbReference type="InterPro" id="IPR023801">
    <property type="entry name" value="His_deacetylse_dom"/>
</dbReference>
<accession>A0A381RAL9</accession>
<sequence length="363" mass="40497">MITGFVNDSSFSQHTHPESPESAIRLEKLIEYLNKSKVLDSLEKIKIETIPWEYILGSHTKHYVDKVIKFSKDQKKRISVDTYLTPFAADLARLGASGAVTSTKAVLEGNVQNAFSLMRPVGHHAHSTHAMGYCIFNNVAIAANYAMREYKLDRIMIIDLDAHHGNGTEQIFYASDEVLFVSFHQHPWFPGTGDYFRSGTEAGLGYNYNIAMPTWSNNESYMRGFSEIVVPLAEKFKPQLILVSMGYDAHWMDHSSVLGLSVSGYYDLTKAIKDLASSICSDRLVFVLEGGYNLKSTQESLAATFNALTGQSKFTDTFGLCPNKPVAPLDQSIIHLKGSMEFMKGVGEKGFYDIPVEVPYITE</sequence>
<dbReference type="InterPro" id="IPR000286">
    <property type="entry name" value="HDACs"/>
</dbReference>
<dbReference type="PRINTS" id="PR01270">
    <property type="entry name" value="HDASUPER"/>
</dbReference>
<evidence type="ECO:0000259" key="1">
    <source>
        <dbReference type="Pfam" id="PF00850"/>
    </source>
</evidence>
<reference evidence="2" key="1">
    <citation type="submission" date="2018-05" db="EMBL/GenBank/DDBJ databases">
        <authorList>
            <person name="Lanie J.A."/>
            <person name="Ng W.-L."/>
            <person name="Kazmierczak K.M."/>
            <person name="Andrzejewski T.M."/>
            <person name="Davidsen T.M."/>
            <person name="Wayne K.J."/>
            <person name="Tettelin H."/>
            <person name="Glass J.I."/>
            <person name="Rusch D."/>
            <person name="Podicherti R."/>
            <person name="Tsui H.-C.T."/>
            <person name="Winkler M.E."/>
        </authorList>
    </citation>
    <scope>NUCLEOTIDE SEQUENCE</scope>
</reference>
<proteinExistence type="predicted"/>
<organism evidence="2">
    <name type="scientific">marine metagenome</name>
    <dbReference type="NCBI Taxonomy" id="408172"/>
    <lineage>
        <taxon>unclassified sequences</taxon>
        <taxon>metagenomes</taxon>
        <taxon>ecological metagenomes</taxon>
    </lineage>
</organism>
<dbReference type="GO" id="GO:0040029">
    <property type="term" value="P:epigenetic regulation of gene expression"/>
    <property type="evidence" value="ECO:0007669"/>
    <property type="project" value="TreeGrafter"/>
</dbReference>
<feature type="domain" description="Histone deacetylase" evidence="1">
    <location>
        <begin position="20"/>
        <end position="308"/>
    </location>
</feature>
<evidence type="ECO:0000313" key="2">
    <source>
        <dbReference type="EMBL" id="SUZ87889.1"/>
    </source>
</evidence>
<dbReference type="SUPFAM" id="SSF52768">
    <property type="entry name" value="Arginase/deacetylase"/>
    <property type="match status" value="1"/>
</dbReference>
<dbReference type="EMBL" id="UINC01001744">
    <property type="protein sequence ID" value="SUZ87889.1"/>
    <property type="molecule type" value="Genomic_DNA"/>
</dbReference>
<dbReference type="AlphaFoldDB" id="A0A381RAL9"/>
<dbReference type="InterPro" id="IPR037138">
    <property type="entry name" value="His_deacetylse_dom_sf"/>
</dbReference>
<dbReference type="PANTHER" id="PTHR10625:SF10">
    <property type="entry name" value="HISTONE DEACETYLASE HDAC1"/>
    <property type="match status" value="1"/>
</dbReference>
<dbReference type="InterPro" id="IPR023696">
    <property type="entry name" value="Ureohydrolase_dom_sf"/>
</dbReference>
<gene>
    <name evidence="2" type="ORF">METZ01_LOCUS40743</name>
</gene>
<name>A0A381RAL9_9ZZZZ</name>
<dbReference type="CDD" id="cd09992">
    <property type="entry name" value="HDAC_classII"/>
    <property type="match status" value="1"/>
</dbReference>
<protein>
    <recommendedName>
        <fullName evidence="1">Histone deacetylase domain-containing protein</fullName>
    </recommendedName>
</protein>
<dbReference type="PANTHER" id="PTHR10625">
    <property type="entry name" value="HISTONE DEACETYLASE HDAC1-RELATED"/>
    <property type="match status" value="1"/>
</dbReference>
<dbReference type="Pfam" id="PF00850">
    <property type="entry name" value="Hist_deacetyl"/>
    <property type="match status" value="1"/>
</dbReference>
<dbReference type="GO" id="GO:0004407">
    <property type="term" value="F:histone deacetylase activity"/>
    <property type="evidence" value="ECO:0007669"/>
    <property type="project" value="TreeGrafter"/>
</dbReference>